<dbReference type="PANTHER" id="PTHR14413:SF16">
    <property type="entry name" value="LARGE RIBOSOMAL SUBUNIT PROTEIN BL17M"/>
    <property type="match status" value="1"/>
</dbReference>
<dbReference type="InterPro" id="IPR000456">
    <property type="entry name" value="Ribosomal_bL17"/>
</dbReference>
<keyword evidence="8" id="KW-1185">Reference proteome</keyword>
<dbReference type="AlphaFoldDB" id="A0A061JHU9"/>
<gene>
    <name evidence="7" type="ORF">K737_300588</name>
</gene>
<dbReference type="InterPro" id="IPR047859">
    <property type="entry name" value="Ribosomal_bL17_CS"/>
</dbReference>
<evidence type="ECO:0000256" key="2">
    <source>
        <dbReference type="ARBA" id="ARBA00022980"/>
    </source>
</evidence>
<comment type="caution">
    <text evidence="7">The sequence shown here is derived from an EMBL/GenBank/DDBJ whole genome shotgun (WGS) entry which is preliminary data.</text>
</comment>
<evidence type="ECO:0000256" key="1">
    <source>
        <dbReference type="ARBA" id="ARBA00008777"/>
    </source>
</evidence>
<dbReference type="Gene3D" id="3.90.1030.10">
    <property type="entry name" value="Ribosomal protein L17"/>
    <property type="match status" value="1"/>
</dbReference>
<evidence type="ECO:0000256" key="6">
    <source>
        <dbReference type="RuleBase" id="RU000661"/>
    </source>
</evidence>
<dbReference type="InterPro" id="IPR036373">
    <property type="entry name" value="Ribosomal_bL17_sf"/>
</dbReference>
<dbReference type="RefSeq" id="WP_006294041.1">
    <property type="nucleotide sequence ID" value="NZ_ARPM03000128.1"/>
</dbReference>
<proteinExistence type="inferred from homology"/>
<dbReference type="Proteomes" id="UP000026922">
    <property type="component" value="Unassembled WGS sequence"/>
</dbReference>
<dbReference type="PROSITE" id="PS01167">
    <property type="entry name" value="RIBOSOMAL_L17"/>
    <property type="match status" value="1"/>
</dbReference>
<dbReference type="EMBL" id="ARPM03000128">
    <property type="protein sequence ID" value="ETZ04993.1"/>
    <property type="molecule type" value="Genomic_DNA"/>
</dbReference>
<dbReference type="Pfam" id="PF01196">
    <property type="entry name" value="Ribosomal_L17"/>
    <property type="match status" value="1"/>
</dbReference>
<evidence type="ECO:0000256" key="4">
    <source>
        <dbReference type="ARBA" id="ARBA00035494"/>
    </source>
</evidence>
<keyword evidence="3 5" id="KW-0687">Ribonucleoprotein</keyword>
<name>A0A061JHU9_9PROT</name>
<evidence type="ECO:0000313" key="8">
    <source>
        <dbReference type="Proteomes" id="UP000026922"/>
    </source>
</evidence>
<accession>A0A061JHU9</accession>
<organism evidence="7 8">
    <name type="scientific">Holospora undulata HU1</name>
    <dbReference type="NCBI Taxonomy" id="1321371"/>
    <lineage>
        <taxon>Bacteria</taxon>
        <taxon>Pseudomonadati</taxon>
        <taxon>Pseudomonadota</taxon>
        <taxon>Alphaproteobacteria</taxon>
        <taxon>Holosporales</taxon>
        <taxon>Holosporaceae</taxon>
        <taxon>Holospora</taxon>
    </lineage>
</organism>
<protein>
    <recommendedName>
        <fullName evidence="4 6">50S ribosomal protein L17</fullName>
    </recommendedName>
</protein>
<dbReference type="PANTHER" id="PTHR14413">
    <property type="entry name" value="RIBOSOMAL PROTEIN L17"/>
    <property type="match status" value="1"/>
</dbReference>
<reference evidence="7 8" key="1">
    <citation type="journal article" date="2013" name="Genome Announc.">
        <title>Draft Genome Sequence of Holospora undulata Strain HU1, a Micronucleus-Specific Symbiont of the Ciliate Paramecium caudatum.</title>
        <authorList>
            <person name="Dohra H."/>
            <person name="Suzuki H."/>
            <person name="Suzuki T."/>
            <person name="Tanaka K."/>
            <person name="Fujishima M."/>
        </authorList>
    </citation>
    <scope>NUCLEOTIDE SEQUENCE [LARGE SCALE GENOMIC DNA]</scope>
    <source>
        <strain evidence="7 8">HU1</strain>
    </source>
</reference>
<dbReference type="NCBIfam" id="TIGR00059">
    <property type="entry name" value="L17"/>
    <property type="match status" value="1"/>
</dbReference>
<evidence type="ECO:0000313" key="7">
    <source>
        <dbReference type="EMBL" id="ETZ04993.1"/>
    </source>
</evidence>
<sequence>MRHNVAHKKFNRTTNQRKALLIGLCNQIIQKGRIITTLPKAKAVRPMVERLVTYGRNEVSLHRFRVLMATLRSKSSCEKIVSQWGPKYKERPGGYLRIIKAGFRKGDAAPMALIEFVEA</sequence>
<evidence type="ECO:0000256" key="3">
    <source>
        <dbReference type="ARBA" id="ARBA00023274"/>
    </source>
</evidence>
<comment type="similarity">
    <text evidence="1 5">Belongs to the bacterial ribosomal protein bL17 family.</text>
</comment>
<dbReference type="GO" id="GO:0006412">
    <property type="term" value="P:translation"/>
    <property type="evidence" value="ECO:0007669"/>
    <property type="project" value="InterPro"/>
</dbReference>
<dbReference type="GO" id="GO:0003735">
    <property type="term" value="F:structural constituent of ribosome"/>
    <property type="evidence" value="ECO:0007669"/>
    <property type="project" value="InterPro"/>
</dbReference>
<dbReference type="GO" id="GO:0022625">
    <property type="term" value="C:cytosolic large ribosomal subunit"/>
    <property type="evidence" value="ECO:0007669"/>
    <property type="project" value="TreeGrafter"/>
</dbReference>
<keyword evidence="2 5" id="KW-0689">Ribosomal protein</keyword>
<dbReference type="SUPFAM" id="SSF64263">
    <property type="entry name" value="Prokaryotic ribosomal protein L17"/>
    <property type="match status" value="1"/>
</dbReference>
<evidence type="ECO:0000256" key="5">
    <source>
        <dbReference type="RuleBase" id="RU000660"/>
    </source>
</evidence>